<comment type="caution">
    <text evidence="1">The sequence shown here is derived from an EMBL/GenBank/DDBJ whole genome shotgun (WGS) entry which is preliminary data.</text>
</comment>
<dbReference type="EMBL" id="JAHWGI010000017">
    <property type="protein sequence ID" value="KAK3907743.1"/>
    <property type="molecule type" value="Genomic_DNA"/>
</dbReference>
<reference evidence="1" key="2">
    <citation type="journal article" date="2023" name="BMC Genomics">
        <title>Pest status, molecular evolution, and epigenetic factors derived from the genome assembly of Frankliniella fusca, a thysanopteran phytovirus vector.</title>
        <authorList>
            <person name="Catto M.A."/>
            <person name="Labadie P.E."/>
            <person name="Jacobson A.L."/>
            <person name="Kennedy G.G."/>
            <person name="Srinivasan R."/>
            <person name="Hunt B.G."/>
        </authorList>
    </citation>
    <scope>NUCLEOTIDE SEQUENCE</scope>
    <source>
        <strain evidence="1">PL_HMW_Pooled</strain>
    </source>
</reference>
<reference evidence="1" key="1">
    <citation type="submission" date="2021-07" db="EMBL/GenBank/DDBJ databases">
        <authorList>
            <person name="Catto M.A."/>
            <person name="Jacobson A."/>
            <person name="Kennedy G."/>
            <person name="Labadie P."/>
            <person name="Hunt B.G."/>
            <person name="Srinivasan R."/>
        </authorList>
    </citation>
    <scope>NUCLEOTIDE SEQUENCE</scope>
    <source>
        <strain evidence="1">PL_HMW_Pooled</strain>
        <tissue evidence="1">Head</tissue>
    </source>
</reference>
<accession>A0AAE1L5S2</accession>
<keyword evidence="2" id="KW-1185">Reference proteome</keyword>
<organism evidence="1 2">
    <name type="scientific">Frankliniella fusca</name>
    <dbReference type="NCBI Taxonomy" id="407009"/>
    <lineage>
        <taxon>Eukaryota</taxon>
        <taxon>Metazoa</taxon>
        <taxon>Ecdysozoa</taxon>
        <taxon>Arthropoda</taxon>
        <taxon>Hexapoda</taxon>
        <taxon>Insecta</taxon>
        <taxon>Pterygota</taxon>
        <taxon>Neoptera</taxon>
        <taxon>Paraneoptera</taxon>
        <taxon>Thysanoptera</taxon>
        <taxon>Terebrantia</taxon>
        <taxon>Thripoidea</taxon>
        <taxon>Thripidae</taxon>
        <taxon>Frankliniella</taxon>
    </lineage>
</organism>
<gene>
    <name evidence="1" type="ORF">KUF71_018379</name>
</gene>
<dbReference type="Proteomes" id="UP001219518">
    <property type="component" value="Unassembled WGS sequence"/>
</dbReference>
<evidence type="ECO:0000313" key="2">
    <source>
        <dbReference type="Proteomes" id="UP001219518"/>
    </source>
</evidence>
<sequence length="42" mass="4612">MSILKIALLLPNIVLFVIICLAAGNPLGILYEQPEVPQHLGW</sequence>
<proteinExistence type="predicted"/>
<evidence type="ECO:0000313" key="1">
    <source>
        <dbReference type="EMBL" id="KAK3907743.1"/>
    </source>
</evidence>
<name>A0AAE1L5S2_9NEOP</name>
<protein>
    <submittedName>
        <fullName evidence="1">Protachykinin</fullName>
    </submittedName>
</protein>
<dbReference type="AlphaFoldDB" id="A0AAE1L5S2"/>